<reference evidence="3 4" key="1">
    <citation type="submission" date="2016-10" db="EMBL/GenBank/DDBJ databases">
        <authorList>
            <person name="de Groot N.N."/>
        </authorList>
    </citation>
    <scope>NUCLEOTIDE SEQUENCE [LARGE SCALE GENOMIC DNA]</scope>
    <source>
        <strain evidence="3 4">DSM 16199</strain>
    </source>
</reference>
<evidence type="ECO:0000313" key="4">
    <source>
        <dbReference type="Proteomes" id="UP000199550"/>
    </source>
</evidence>
<accession>A0A1I4H204</accession>
<dbReference type="InterPro" id="IPR001638">
    <property type="entry name" value="Solute-binding_3/MltF_N"/>
</dbReference>
<protein>
    <submittedName>
        <fullName evidence="3">Amino acid ABC transporter substrate-binding protein, PAAT family</fullName>
    </submittedName>
</protein>
<dbReference type="SMART" id="SM00062">
    <property type="entry name" value="PBPb"/>
    <property type="match status" value="1"/>
</dbReference>
<dbReference type="STRING" id="195913.SAMN04488004_11579"/>
<dbReference type="SUPFAM" id="SSF53850">
    <property type="entry name" value="Periplasmic binding protein-like II"/>
    <property type="match status" value="1"/>
</dbReference>
<proteinExistence type="predicted"/>
<gene>
    <name evidence="3" type="ORF">SAMN04488004_11579</name>
</gene>
<dbReference type="Gene3D" id="3.40.190.10">
    <property type="entry name" value="Periplasmic binding protein-like II"/>
    <property type="match status" value="3"/>
</dbReference>
<dbReference type="Pfam" id="PF00497">
    <property type="entry name" value="SBP_bac_3"/>
    <property type="match status" value="1"/>
</dbReference>
<dbReference type="EMBL" id="FOTF01000015">
    <property type="protein sequence ID" value="SFL36294.1"/>
    <property type="molecule type" value="Genomic_DNA"/>
</dbReference>
<dbReference type="RefSeq" id="WP_090190406.1">
    <property type="nucleotide sequence ID" value="NZ_FOTF01000015.1"/>
</dbReference>
<keyword evidence="4" id="KW-1185">Reference proteome</keyword>
<dbReference type="Proteomes" id="UP000199550">
    <property type="component" value="Unassembled WGS sequence"/>
</dbReference>
<feature type="domain" description="Solute-binding protein family 3/N-terminal" evidence="2">
    <location>
        <begin position="56"/>
        <end position="291"/>
    </location>
</feature>
<feature type="signal peptide" evidence="1">
    <location>
        <begin position="1"/>
        <end position="25"/>
    </location>
</feature>
<dbReference type="FunFam" id="3.40.190.10:FF:000806">
    <property type="entry name" value="Polar amino acid uptake family ABC transporter, periplasmic substrate-binding protein"/>
    <property type="match status" value="1"/>
</dbReference>
<organism evidence="3 4">
    <name type="scientific">Loktanella salsilacus</name>
    <dbReference type="NCBI Taxonomy" id="195913"/>
    <lineage>
        <taxon>Bacteria</taxon>
        <taxon>Pseudomonadati</taxon>
        <taxon>Pseudomonadota</taxon>
        <taxon>Alphaproteobacteria</taxon>
        <taxon>Rhodobacterales</taxon>
        <taxon>Roseobacteraceae</taxon>
        <taxon>Loktanella</taxon>
    </lineage>
</organism>
<evidence type="ECO:0000256" key="1">
    <source>
        <dbReference type="SAM" id="SignalP"/>
    </source>
</evidence>
<dbReference type="OrthoDB" id="6192933at2"/>
<evidence type="ECO:0000259" key="2">
    <source>
        <dbReference type="SMART" id="SM00062"/>
    </source>
</evidence>
<dbReference type="AlphaFoldDB" id="A0A1I4H204"/>
<evidence type="ECO:0000313" key="3">
    <source>
        <dbReference type="EMBL" id="SFL36294.1"/>
    </source>
</evidence>
<sequence length="300" mass="32250">MTARSPFALAGLTCLALGWTAPAFAACEGYVPEARPQNASRDIVGQDLDTILARDLITFAAYENFPPWSYLQDGQPVGVDIEIGQLIADTLGVKARFDLLPAGETVEADLRNYIWQGPPTGGTVNNVMLHVPYDVNFACRVDQVVFTGQYAKESIAIAYNKADYPDDPPVPAYFRYDTVGVENDTIADFYLASIGNGMLIPKIAHYPTVALAMQGMADGEVMAVSGPRAQLQAGLTEAGDLHQPPLPGLSVGTWTIGLAVHTRYRYLGYAVDDAIRAALIDGRIAAIFAAHGLTFDAPLR</sequence>
<keyword evidence="1" id="KW-0732">Signal</keyword>
<dbReference type="PROSITE" id="PS51257">
    <property type="entry name" value="PROKAR_LIPOPROTEIN"/>
    <property type="match status" value="1"/>
</dbReference>
<feature type="chain" id="PRO_5011447531" evidence="1">
    <location>
        <begin position="26"/>
        <end position="300"/>
    </location>
</feature>
<name>A0A1I4H204_9RHOB</name>